<evidence type="ECO:0000313" key="1">
    <source>
        <dbReference type="EMBL" id="GJS53374.1"/>
    </source>
</evidence>
<dbReference type="PANTHER" id="PTHR33067:SF31">
    <property type="entry name" value="RNA-DIRECTED DNA POLYMERASE"/>
    <property type="match status" value="1"/>
</dbReference>
<evidence type="ECO:0000313" key="2">
    <source>
        <dbReference type="Proteomes" id="UP001151760"/>
    </source>
</evidence>
<name>A0ABQ4WKG6_9ASTR</name>
<reference evidence="1" key="1">
    <citation type="journal article" date="2022" name="Int. J. Mol. Sci.">
        <title>Draft Genome of Tanacetum Coccineum: Genomic Comparison of Closely Related Tanacetum-Family Plants.</title>
        <authorList>
            <person name="Yamashiro T."/>
            <person name="Shiraishi A."/>
            <person name="Nakayama K."/>
            <person name="Satake H."/>
        </authorList>
    </citation>
    <scope>NUCLEOTIDE SEQUENCE</scope>
</reference>
<sequence length="480" mass="54651">MPVLHQKPRRTKLNTPYPEDFYTSYPRYSNKIFWKILNVVPTPRNFQYACVIRSLTMELFTPFKNPKREFRSSRKLFKTHGLDESSSPEFDLFSDLKENSEEVAETMAETMEQYMSKTRADCGSGVTRPKIDDKDYFELKGQFLKELRDNTFSGSDHEDANEHIEKVLEIMQEVILFYNGLEVPTRQILDSKGAIPTKTAADTKVNEKVYAARVECELCKGPHYTKDYPLKEEGKTLEKLIILNLVYLSNKEGHIEQQLRDSIKGIMQILQRGSGSLPSSTETNLRDHVNSISTTVEADTTLIGRIDTIEHSLIFEPRQATVPFPSCLYNDRCDERKGLYGLKDLVAHSIGTTLRNDSLPKKEKDPRCFTLPYYINNVCFKKALANLGASVSVMSLSTYLNLGLGELAHTKLTVELADRTVKHLKGIAENILVGIGMFVFPVDFIILDIPEDFNVPLILGRPFLSTAHAKVDVFKRKIIF</sequence>
<dbReference type="CDD" id="cd00303">
    <property type="entry name" value="retropepsin_like"/>
    <property type="match status" value="1"/>
</dbReference>
<proteinExistence type="predicted"/>
<dbReference type="Proteomes" id="UP001151760">
    <property type="component" value="Unassembled WGS sequence"/>
</dbReference>
<keyword evidence="2" id="KW-1185">Reference proteome</keyword>
<reference evidence="1" key="2">
    <citation type="submission" date="2022-01" db="EMBL/GenBank/DDBJ databases">
        <authorList>
            <person name="Yamashiro T."/>
            <person name="Shiraishi A."/>
            <person name="Satake H."/>
            <person name="Nakayama K."/>
        </authorList>
    </citation>
    <scope>NUCLEOTIDE SEQUENCE</scope>
</reference>
<organism evidence="1 2">
    <name type="scientific">Tanacetum coccineum</name>
    <dbReference type="NCBI Taxonomy" id="301880"/>
    <lineage>
        <taxon>Eukaryota</taxon>
        <taxon>Viridiplantae</taxon>
        <taxon>Streptophyta</taxon>
        <taxon>Embryophyta</taxon>
        <taxon>Tracheophyta</taxon>
        <taxon>Spermatophyta</taxon>
        <taxon>Magnoliopsida</taxon>
        <taxon>eudicotyledons</taxon>
        <taxon>Gunneridae</taxon>
        <taxon>Pentapetalae</taxon>
        <taxon>asterids</taxon>
        <taxon>campanulids</taxon>
        <taxon>Asterales</taxon>
        <taxon>Asteraceae</taxon>
        <taxon>Asteroideae</taxon>
        <taxon>Anthemideae</taxon>
        <taxon>Anthemidinae</taxon>
        <taxon>Tanacetum</taxon>
    </lineage>
</organism>
<dbReference type="InterPro" id="IPR021109">
    <property type="entry name" value="Peptidase_aspartic_dom_sf"/>
</dbReference>
<protein>
    <recommendedName>
        <fullName evidence="3">Reverse transcriptase domain-containing protein</fullName>
    </recommendedName>
</protein>
<dbReference type="PANTHER" id="PTHR33067">
    <property type="entry name" value="RNA-DIRECTED DNA POLYMERASE-RELATED"/>
    <property type="match status" value="1"/>
</dbReference>
<accession>A0ABQ4WKG6</accession>
<gene>
    <name evidence="1" type="ORF">Tco_0626736</name>
</gene>
<dbReference type="Pfam" id="PF08284">
    <property type="entry name" value="RVP_2"/>
    <property type="match status" value="1"/>
</dbReference>
<dbReference type="Gene3D" id="2.40.70.10">
    <property type="entry name" value="Acid Proteases"/>
    <property type="match status" value="1"/>
</dbReference>
<evidence type="ECO:0008006" key="3">
    <source>
        <dbReference type="Google" id="ProtNLM"/>
    </source>
</evidence>
<dbReference type="EMBL" id="BQNB010008720">
    <property type="protein sequence ID" value="GJS53374.1"/>
    <property type="molecule type" value="Genomic_DNA"/>
</dbReference>
<comment type="caution">
    <text evidence="1">The sequence shown here is derived from an EMBL/GenBank/DDBJ whole genome shotgun (WGS) entry which is preliminary data.</text>
</comment>